<proteinExistence type="predicted"/>
<comment type="caution">
    <text evidence="1">The sequence shown here is derived from an EMBL/GenBank/DDBJ whole genome shotgun (WGS) entry which is preliminary data.</text>
</comment>
<sequence length="101" mass="12274">MKSCKNEQERGCLMLKSVQYLERYIYLILFNTYLHLEKKNSLQRSFSTWMHQVAAQAGVYDLLNQLTFSEFENQKDSTFSHLRFRWREQTNRNLPYRGEII</sequence>
<gene>
    <name evidence="1" type="ORF">PGIGA_G00041330</name>
</gene>
<evidence type="ECO:0000313" key="2">
    <source>
        <dbReference type="Proteomes" id="UP000829447"/>
    </source>
</evidence>
<dbReference type="Proteomes" id="UP000829447">
    <property type="component" value="Linkage Group LG12"/>
</dbReference>
<protein>
    <submittedName>
        <fullName evidence="1">Uncharacterized protein</fullName>
    </submittedName>
</protein>
<name>A0ACC5X1G0_PANGG</name>
<keyword evidence="2" id="KW-1185">Reference proteome</keyword>
<evidence type="ECO:0000313" key="1">
    <source>
        <dbReference type="EMBL" id="MCI4384670.1"/>
    </source>
</evidence>
<reference evidence="1 2" key="1">
    <citation type="journal article" date="2022" name="bioRxiv">
        <title>An ancient truncated duplication of the anti-Mullerian hormone receptor type 2 gene is a potential conserved master sex determinant in the Pangasiidae catfish family.</title>
        <authorList>
            <person name="Wen M."/>
            <person name="Pan Q."/>
            <person name="Jouanno E."/>
            <person name="Montfort J."/>
            <person name="Zahm M."/>
            <person name="Cabau C."/>
            <person name="Klopp C."/>
            <person name="Iampietro C."/>
            <person name="Roques C."/>
            <person name="Bouchez O."/>
            <person name="Castinel A."/>
            <person name="Donnadieu C."/>
            <person name="Parrinello H."/>
            <person name="Poncet C."/>
            <person name="Belmonte E."/>
            <person name="Gautier V."/>
            <person name="Avarre J.-C."/>
            <person name="Dugue R."/>
            <person name="Gustiano R."/>
            <person name="Ha T.T.T."/>
            <person name="Campet M."/>
            <person name="Sriphairoj K."/>
            <person name="Ribolli J."/>
            <person name="de Almeida F.L."/>
            <person name="Desvignes T."/>
            <person name="Postlethwait J.H."/>
            <person name="Bucao C.F."/>
            <person name="Robinson-Rechavi M."/>
            <person name="Bobe J."/>
            <person name="Herpin A."/>
            <person name="Guiguen Y."/>
        </authorList>
    </citation>
    <scope>NUCLEOTIDE SEQUENCE [LARGE SCALE GENOMIC DNA]</scope>
    <source>
        <strain evidence="1">YG-Dec2019</strain>
    </source>
</reference>
<organism evidence="1 2">
    <name type="scientific">Pangasianodon gigas</name>
    <name type="common">Mekong giant catfish</name>
    <name type="synonym">Pangasius gigas</name>
    <dbReference type="NCBI Taxonomy" id="30993"/>
    <lineage>
        <taxon>Eukaryota</taxon>
        <taxon>Metazoa</taxon>
        <taxon>Chordata</taxon>
        <taxon>Craniata</taxon>
        <taxon>Vertebrata</taxon>
        <taxon>Euteleostomi</taxon>
        <taxon>Actinopterygii</taxon>
        <taxon>Neopterygii</taxon>
        <taxon>Teleostei</taxon>
        <taxon>Ostariophysi</taxon>
        <taxon>Siluriformes</taxon>
        <taxon>Pangasiidae</taxon>
        <taxon>Pangasianodon</taxon>
    </lineage>
</organism>
<dbReference type="EMBL" id="CM040465">
    <property type="protein sequence ID" value="MCI4384670.1"/>
    <property type="molecule type" value="Genomic_DNA"/>
</dbReference>
<accession>A0ACC5X1G0</accession>